<feature type="chain" id="PRO_5040872727" evidence="2">
    <location>
        <begin position="20"/>
        <end position="159"/>
    </location>
</feature>
<name>A0A9X2J5P3_9SPHN</name>
<dbReference type="SUPFAM" id="SSF88874">
    <property type="entry name" value="Receptor-binding domain of short tail fibre protein gp12"/>
    <property type="match status" value="1"/>
</dbReference>
<dbReference type="AlphaFoldDB" id="A0A9X2J5P3"/>
<dbReference type="Gene3D" id="3.90.1340.10">
    <property type="entry name" value="Phage tail collar domain"/>
    <property type="match status" value="1"/>
</dbReference>
<dbReference type="RefSeq" id="WP_252115336.1">
    <property type="nucleotide sequence ID" value="NZ_JAMSHT010000001.1"/>
</dbReference>
<comment type="caution">
    <text evidence="4">The sequence shown here is derived from an EMBL/GenBank/DDBJ whole genome shotgun (WGS) entry which is preliminary data.</text>
</comment>
<keyword evidence="5" id="KW-1185">Reference proteome</keyword>
<dbReference type="EMBL" id="JAMSHT010000001">
    <property type="protein sequence ID" value="MCM8558447.1"/>
    <property type="molecule type" value="Genomic_DNA"/>
</dbReference>
<evidence type="ECO:0000313" key="5">
    <source>
        <dbReference type="Proteomes" id="UP001155128"/>
    </source>
</evidence>
<feature type="signal peptide" evidence="2">
    <location>
        <begin position="1"/>
        <end position="19"/>
    </location>
</feature>
<organism evidence="4 5">
    <name type="scientific">Sphingomicrobium sediminis</name>
    <dbReference type="NCBI Taxonomy" id="2950949"/>
    <lineage>
        <taxon>Bacteria</taxon>
        <taxon>Pseudomonadati</taxon>
        <taxon>Pseudomonadota</taxon>
        <taxon>Alphaproteobacteria</taxon>
        <taxon>Sphingomonadales</taxon>
        <taxon>Sphingomonadaceae</taxon>
        <taxon>Sphingomicrobium</taxon>
    </lineage>
</organism>
<dbReference type="InterPro" id="IPR011083">
    <property type="entry name" value="Phage_tail_collar_dom"/>
</dbReference>
<keyword evidence="2" id="KW-0732">Signal</keyword>
<evidence type="ECO:0000256" key="2">
    <source>
        <dbReference type="SAM" id="SignalP"/>
    </source>
</evidence>
<evidence type="ECO:0000256" key="1">
    <source>
        <dbReference type="SAM" id="MobiDB-lite"/>
    </source>
</evidence>
<gene>
    <name evidence="4" type="ORF">NDO55_11515</name>
</gene>
<accession>A0A9X2J5P3</accession>
<dbReference type="Pfam" id="PF07484">
    <property type="entry name" value="Collar"/>
    <property type="match status" value="1"/>
</dbReference>
<dbReference type="InterPro" id="IPR037053">
    <property type="entry name" value="Phage_tail_collar_dom_sf"/>
</dbReference>
<feature type="domain" description="Phage tail collar" evidence="3">
    <location>
        <begin position="32"/>
        <end position="87"/>
    </location>
</feature>
<feature type="region of interest" description="Disordered" evidence="1">
    <location>
        <begin position="93"/>
        <end position="135"/>
    </location>
</feature>
<dbReference type="Proteomes" id="UP001155128">
    <property type="component" value="Unassembled WGS sequence"/>
</dbReference>
<reference evidence="4" key="1">
    <citation type="submission" date="2022-06" db="EMBL/GenBank/DDBJ databases">
        <title>Sphingomicrobium sedimins sp. nov., a marine bacterium isolated from tidal flat.</title>
        <authorList>
            <person name="Kim C.-H."/>
            <person name="Yoo Y."/>
            <person name="Kim J.-J."/>
        </authorList>
    </citation>
    <scope>NUCLEOTIDE SEQUENCE</scope>
    <source>
        <strain evidence="4">GRR-S6-50</strain>
    </source>
</reference>
<proteinExistence type="predicted"/>
<protein>
    <submittedName>
        <fullName evidence="4">Tail fiber protein</fullName>
    </submittedName>
</protein>
<evidence type="ECO:0000259" key="3">
    <source>
        <dbReference type="Pfam" id="PF07484"/>
    </source>
</evidence>
<evidence type="ECO:0000313" key="4">
    <source>
        <dbReference type="EMBL" id="MCM8558447.1"/>
    </source>
</evidence>
<sequence>MQSKKLMAALGAAMTMALAAPTPAAAQDAMLGEIRPFGFNFCPRGWAPLDGQLLAISQYTALFSLLGTYYGGDGRTTFALPDMRGRVMVHEGTGPGLPPARLGQTSGTVETAPRSVPVAPQRGNREGDTAASTDPVNNMQPYLVVNWCIALQGIYPSRN</sequence>